<organism evidence="18 19">
    <name type="scientific">Helobdella robusta</name>
    <name type="common">Californian leech</name>
    <dbReference type="NCBI Taxonomy" id="6412"/>
    <lineage>
        <taxon>Eukaryota</taxon>
        <taxon>Metazoa</taxon>
        <taxon>Spiralia</taxon>
        <taxon>Lophotrochozoa</taxon>
        <taxon>Annelida</taxon>
        <taxon>Clitellata</taxon>
        <taxon>Hirudinea</taxon>
        <taxon>Rhynchobdellida</taxon>
        <taxon>Glossiphoniidae</taxon>
        <taxon>Helobdella</taxon>
    </lineage>
</organism>
<dbReference type="FunCoup" id="T1EES4">
    <property type="interactions" value="1787"/>
</dbReference>
<keyword evidence="4 12" id="KW-0547">Nucleotide-binding</keyword>
<comment type="catalytic activity">
    <reaction evidence="10">
        <text>ATP + H2O = ADP + phosphate + H(+)</text>
        <dbReference type="Rhea" id="RHEA:13065"/>
        <dbReference type="ChEBI" id="CHEBI:15377"/>
        <dbReference type="ChEBI" id="CHEBI:15378"/>
        <dbReference type="ChEBI" id="CHEBI:30616"/>
        <dbReference type="ChEBI" id="CHEBI:43474"/>
        <dbReference type="ChEBI" id="CHEBI:456216"/>
        <dbReference type="EC" id="3.6.4.13"/>
    </reaction>
</comment>
<dbReference type="SMART" id="SM00490">
    <property type="entry name" value="HELICc"/>
    <property type="match status" value="1"/>
</dbReference>
<evidence type="ECO:0000256" key="4">
    <source>
        <dbReference type="ARBA" id="ARBA00022741"/>
    </source>
</evidence>
<dbReference type="GO" id="GO:0003723">
    <property type="term" value="F:RNA binding"/>
    <property type="evidence" value="ECO:0007669"/>
    <property type="project" value="UniProtKB-KW"/>
</dbReference>
<evidence type="ECO:0000313" key="18">
    <source>
        <dbReference type="EnsemblMetazoa" id="HelroP109323"/>
    </source>
</evidence>
<dbReference type="KEGG" id="hro:HELRODRAFT_109323"/>
<name>T1EES4_HELRO</name>
<dbReference type="CDD" id="cd18787">
    <property type="entry name" value="SF2_C_DEAD"/>
    <property type="match status" value="1"/>
</dbReference>
<comment type="similarity">
    <text evidence="2">Belongs to the DEAD box helicase family. DDX54/DBP10 subfamily.</text>
</comment>
<dbReference type="CTD" id="20195076"/>
<evidence type="ECO:0000259" key="15">
    <source>
        <dbReference type="PROSITE" id="PS51194"/>
    </source>
</evidence>
<dbReference type="GO" id="GO:0005730">
    <property type="term" value="C:nucleolus"/>
    <property type="evidence" value="ECO:0000318"/>
    <property type="project" value="GO_Central"/>
</dbReference>
<dbReference type="InterPro" id="IPR014001">
    <property type="entry name" value="Helicase_ATP-bd"/>
</dbReference>
<protein>
    <recommendedName>
        <fullName evidence="3">RNA helicase</fullName>
        <ecNumber evidence="3">3.6.4.13</ecNumber>
    </recommendedName>
</protein>
<feature type="domain" description="Helicase ATP-binding" evidence="14">
    <location>
        <begin position="72"/>
        <end position="243"/>
    </location>
</feature>
<dbReference type="PANTHER" id="PTHR47959:SF8">
    <property type="entry name" value="RNA HELICASE"/>
    <property type="match status" value="1"/>
</dbReference>
<dbReference type="SUPFAM" id="SSF52540">
    <property type="entry name" value="P-loop containing nucleoside triphosphate hydrolases"/>
    <property type="match status" value="2"/>
</dbReference>
<sequence>MFSQKQNKLSSKKVESSDDEEELKELQHLNRNENRKQRKSGGFQSMGLSNPVFKGVMFKGYKVPTPIQRKTIPMIMDKKDVVAMARTGSGKTGAFVIPMLERLKTHNPTGARAVILSPTRELALQTYKFAKELGKFTKLKFTLILGGDKIEDQFAALHENPDVIIATPGRFMHVLSEMNLKLLKVEYVVFDEADRLFEMGFQEQLGEILQRLPENRQTLLFSATLPKMLVEFASAGLNSPELIRLDVDTKLPDLLKLFFFECRSDDKVCVLLYLLHHIIKSSEPTVIFAATKHHVEYLNMVLTKAGYKCSISYSSLDPIARNINVDRFRNRRTNIFIVTDLAARGIDIPLLVNVINFNFPAKPKLFLHRVGRVARAGNSGNAYSIVCADEKAYVLDLHMFLGRTINFVKESDAVNNNVADNLYGLVPQSAIDEEDRLKTWNETVDFKNMLKVTSNAYKHYLKTRNPSSSESIKRMKAMSNEKLGYHPLFARLFSHLKFFH</sequence>
<dbReference type="PROSITE" id="PS51192">
    <property type="entry name" value="HELICASE_ATP_BIND_1"/>
    <property type="match status" value="1"/>
</dbReference>
<dbReference type="InterPro" id="IPR014014">
    <property type="entry name" value="RNA_helicase_DEAD_Q_motif"/>
</dbReference>
<evidence type="ECO:0000313" key="17">
    <source>
        <dbReference type="EMBL" id="ESO09856.1"/>
    </source>
</evidence>
<evidence type="ECO:0000256" key="12">
    <source>
        <dbReference type="RuleBase" id="RU000492"/>
    </source>
</evidence>
<evidence type="ECO:0000256" key="1">
    <source>
        <dbReference type="ARBA" id="ARBA00004604"/>
    </source>
</evidence>
<keyword evidence="6 12" id="KW-0347">Helicase</keyword>
<dbReference type="OrthoDB" id="10261375at2759"/>
<dbReference type="eggNOG" id="KOG0337">
    <property type="taxonomic scope" value="Eukaryota"/>
</dbReference>
<accession>T1EES4</accession>
<evidence type="ECO:0000256" key="9">
    <source>
        <dbReference type="ARBA" id="ARBA00023242"/>
    </source>
</evidence>
<reference evidence="18" key="3">
    <citation type="submission" date="2015-06" db="UniProtKB">
        <authorList>
            <consortium name="EnsemblMetazoa"/>
        </authorList>
    </citation>
    <scope>IDENTIFICATION</scope>
</reference>
<dbReference type="InterPro" id="IPR050079">
    <property type="entry name" value="DEAD_box_RNA_helicase"/>
</dbReference>
<dbReference type="FunFam" id="3.40.50.300:FF:000865">
    <property type="entry name" value="ATP-dependent RNA helicase DDX54"/>
    <property type="match status" value="1"/>
</dbReference>
<dbReference type="InterPro" id="IPR027417">
    <property type="entry name" value="P-loop_NTPase"/>
</dbReference>
<keyword evidence="5 12" id="KW-0378">Hydrolase</keyword>
<feature type="short sequence motif" description="Q motif" evidence="11">
    <location>
        <begin position="41"/>
        <end position="69"/>
    </location>
</feature>
<dbReference type="EC" id="3.6.4.13" evidence="3"/>
<evidence type="ECO:0000256" key="10">
    <source>
        <dbReference type="ARBA" id="ARBA00047984"/>
    </source>
</evidence>
<dbReference type="EnsemblMetazoa" id="HelroT109323">
    <property type="protein sequence ID" value="HelroP109323"/>
    <property type="gene ID" value="HelroG109323"/>
</dbReference>
<keyword evidence="9" id="KW-0539">Nucleus</keyword>
<dbReference type="CDD" id="cd17959">
    <property type="entry name" value="DEADc_DDX54"/>
    <property type="match status" value="1"/>
</dbReference>
<gene>
    <name evidence="18" type="primary">20195076</name>
    <name evidence="17" type="ORF">HELRODRAFT_109323</name>
</gene>
<feature type="domain" description="Helicase C-terminal" evidence="15">
    <location>
        <begin position="273"/>
        <end position="419"/>
    </location>
</feature>
<keyword evidence="19" id="KW-1185">Reference proteome</keyword>
<comment type="subcellular location">
    <subcellularLocation>
        <location evidence="1">Nucleus</location>
        <location evidence="1">Nucleolus</location>
    </subcellularLocation>
</comment>
<evidence type="ECO:0000256" key="8">
    <source>
        <dbReference type="ARBA" id="ARBA00022884"/>
    </source>
</evidence>
<dbReference type="GO" id="GO:0003724">
    <property type="term" value="F:RNA helicase activity"/>
    <property type="evidence" value="ECO:0007669"/>
    <property type="project" value="UniProtKB-EC"/>
</dbReference>
<dbReference type="PROSITE" id="PS51194">
    <property type="entry name" value="HELICASE_CTER"/>
    <property type="match status" value="1"/>
</dbReference>
<evidence type="ECO:0000259" key="14">
    <source>
        <dbReference type="PROSITE" id="PS51192"/>
    </source>
</evidence>
<dbReference type="STRING" id="6412.T1EES4"/>
<evidence type="ECO:0000256" key="2">
    <source>
        <dbReference type="ARBA" id="ARBA00010379"/>
    </source>
</evidence>
<evidence type="ECO:0000256" key="5">
    <source>
        <dbReference type="ARBA" id="ARBA00022801"/>
    </source>
</evidence>
<feature type="region of interest" description="Disordered" evidence="13">
    <location>
        <begin position="1"/>
        <end position="46"/>
    </location>
</feature>
<dbReference type="InterPro" id="IPR033517">
    <property type="entry name" value="DDX54/DBP10_DEAD-box_helicase"/>
</dbReference>
<keyword evidence="8" id="KW-0694">RNA-binding</keyword>
<dbReference type="GO" id="GO:0016787">
    <property type="term" value="F:hydrolase activity"/>
    <property type="evidence" value="ECO:0007669"/>
    <property type="project" value="UniProtKB-KW"/>
</dbReference>
<keyword evidence="7 12" id="KW-0067">ATP-binding</keyword>
<dbReference type="OMA" id="LHHVEEI"/>
<dbReference type="Pfam" id="PF00270">
    <property type="entry name" value="DEAD"/>
    <property type="match status" value="1"/>
</dbReference>
<dbReference type="InterPro" id="IPR001650">
    <property type="entry name" value="Helicase_C-like"/>
</dbReference>
<dbReference type="RefSeq" id="XP_009011670.1">
    <property type="nucleotide sequence ID" value="XM_009013422.1"/>
</dbReference>
<dbReference type="Gene3D" id="3.40.50.300">
    <property type="entry name" value="P-loop containing nucleotide triphosphate hydrolases"/>
    <property type="match status" value="2"/>
</dbReference>
<dbReference type="PANTHER" id="PTHR47959">
    <property type="entry name" value="ATP-DEPENDENT RNA HELICASE RHLE-RELATED"/>
    <property type="match status" value="1"/>
</dbReference>
<evidence type="ECO:0000256" key="11">
    <source>
        <dbReference type="PROSITE-ProRule" id="PRU00552"/>
    </source>
</evidence>
<dbReference type="InterPro" id="IPR000629">
    <property type="entry name" value="RNA-helicase_DEAD-box_CS"/>
</dbReference>
<dbReference type="SMART" id="SM00487">
    <property type="entry name" value="DEXDc"/>
    <property type="match status" value="1"/>
</dbReference>
<dbReference type="EMBL" id="AMQM01002829">
    <property type="status" value="NOT_ANNOTATED_CDS"/>
    <property type="molecule type" value="Genomic_DNA"/>
</dbReference>
<evidence type="ECO:0000259" key="16">
    <source>
        <dbReference type="PROSITE" id="PS51195"/>
    </source>
</evidence>
<dbReference type="AlphaFoldDB" id="T1EES4"/>
<evidence type="ECO:0000256" key="13">
    <source>
        <dbReference type="SAM" id="MobiDB-lite"/>
    </source>
</evidence>
<evidence type="ECO:0000256" key="3">
    <source>
        <dbReference type="ARBA" id="ARBA00012552"/>
    </source>
</evidence>
<evidence type="ECO:0000313" key="19">
    <source>
        <dbReference type="Proteomes" id="UP000015101"/>
    </source>
</evidence>
<reference evidence="17 19" key="2">
    <citation type="journal article" date="2013" name="Nature">
        <title>Insights into bilaterian evolution from three spiralian genomes.</title>
        <authorList>
            <person name="Simakov O."/>
            <person name="Marletaz F."/>
            <person name="Cho S.J."/>
            <person name="Edsinger-Gonzales E."/>
            <person name="Havlak P."/>
            <person name="Hellsten U."/>
            <person name="Kuo D.H."/>
            <person name="Larsson T."/>
            <person name="Lv J."/>
            <person name="Arendt D."/>
            <person name="Savage R."/>
            <person name="Osoegawa K."/>
            <person name="de Jong P."/>
            <person name="Grimwood J."/>
            <person name="Chapman J.A."/>
            <person name="Shapiro H."/>
            <person name="Aerts A."/>
            <person name="Otillar R.P."/>
            <person name="Terry A.Y."/>
            <person name="Boore J.L."/>
            <person name="Grigoriev I.V."/>
            <person name="Lindberg D.R."/>
            <person name="Seaver E.C."/>
            <person name="Weisblat D.A."/>
            <person name="Putnam N.H."/>
            <person name="Rokhsar D.S."/>
        </authorList>
    </citation>
    <scope>NUCLEOTIDE SEQUENCE</scope>
</reference>
<proteinExistence type="inferred from homology"/>
<dbReference type="InterPro" id="IPR011545">
    <property type="entry name" value="DEAD/DEAH_box_helicase_dom"/>
</dbReference>
<evidence type="ECO:0000256" key="7">
    <source>
        <dbReference type="ARBA" id="ARBA00022840"/>
    </source>
</evidence>
<dbReference type="Proteomes" id="UP000015101">
    <property type="component" value="Unassembled WGS sequence"/>
</dbReference>
<dbReference type="PROSITE" id="PS00039">
    <property type="entry name" value="DEAD_ATP_HELICASE"/>
    <property type="match status" value="1"/>
</dbReference>
<dbReference type="HOGENOM" id="CLU_003041_1_3_1"/>
<dbReference type="GO" id="GO:0005524">
    <property type="term" value="F:ATP binding"/>
    <property type="evidence" value="ECO:0007669"/>
    <property type="project" value="UniProtKB-KW"/>
</dbReference>
<dbReference type="EMBL" id="KB095905">
    <property type="protein sequence ID" value="ESO09856.1"/>
    <property type="molecule type" value="Genomic_DNA"/>
</dbReference>
<dbReference type="GeneID" id="20195076"/>
<evidence type="ECO:0000256" key="6">
    <source>
        <dbReference type="ARBA" id="ARBA00022806"/>
    </source>
</evidence>
<dbReference type="InParanoid" id="T1EES4"/>
<dbReference type="GO" id="GO:0006364">
    <property type="term" value="P:rRNA processing"/>
    <property type="evidence" value="ECO:0000318"/>
    <property type="project" value="GO_Central"/>
</dbReference>
<dbReference type="PROSITE" id="PS51195">
    <property type="entry name" value="Q_MOTIF"/>
    <property type="match status" value="1"/>
</dbReference>
<feature type="domain" description="DEAD-box RNA helicase Q" evidence="16">
    <location>
        <begin position="41"/>
        <end position="69"/>
    </location>
</feature>
<dbReference type="Pfam" id="PF00271">
    <property type="entry name" value="Helicase_C"/>
    <property type="match status" value="1"/>
</dbReference>
<feature type="compositionally biased region" description="Basic and acidic residues" evidence="13">
    <location>
        <begin position="24"/>
        <end position="35"/>
    </location>
</feature>
<reference evidence="19" key="1">
    <citation type="submission" date="2012-12" db="EMBL/GenBank/DDBJ databases">
        <authorList>
            <person name="Hellsten U."/>
            <person name="Grimwood J."/>
            <person name="Chapman J.A."/>
            <person name="Shapiro H."/>
            <person name="Aerts A."/>
            <person name="Otillar R.P."/>
            <person name="Terry A.Y."/>
            <person name="Boore J.L."/>
            <person name="Simakov O."/>
            <person name="Marletaz F."/>
            <person name="Cho S.-J."/>
            <person name="Edsinger-Gonzales E."/>
            <person name="Havlak P."/>
            <person name="Kuo D.-H."/>
            <person name="Larsson T."/>
            <person name="Lv J."/>
            <person name="Arendt D."/>
            <person name="Savage R."/>
            <person name="Osoegawa K."/>
            <person name="de Jong P."/>
            <person name="Lindberg D.R."/>
            <person name="Seaver E.C."/>
            <person name="Weisblat D.A."/>
            <person name="Putnam N.H."/>
            <person name="Grigoriev I.V."/>
            <person name="Rokhsar D.S."/>
        </authorList>
    </citation>
    <scope>NUCLEOTIDE SEQUENCE</scope>
</reference>